<evidence type="ECO:0000256" key="3">
    <source>
        <dbReference type="SAM" id="SignalP"/>
    </source>
</evidence>
<gene>
    <name evidence="5" type="ORF">RT723_10790</name>
</gene>
<organism evidence="5 6">
    <name type="scientific">Psychrosphaera aquimarina</name>
    <dbReference type="NCBI Taxonomy" id="2044854"/>
    <lineage>
        <taxon>Bacteria</taxon>
        <taxon>Pseudomonadati</taxon>
        <taxon>Pseudomonadota</taxon>
        <taxon>Gammaproteobacteria</taxon>
        <taxon>Alteromonadales</taxon>
        <taxon>Pseudoalteromonadaceae</taxon>
        <taxon>Psychrosphaera</taxon>
    </lineage>
</organism>
<feature type="chain" id="PRO_5046353977" evidence="3">
    <location>
        <begin position="27"/>
        <end position="1386"/>
    </location>
</feature>
<feature type="compositionally biased region" description="Basic and acidic residues" evidence="1">
    <location>
        <begin position="741"/>
        <end position="775"/>
    </location>
</feature>
<name>A0ABU3R1B9_9GAMM</name>
<protein>
    <submittedName>
        <fullName evidence="5">Cobaltochelatase subunit CobN</fullName>
    </submittedName>
</protein>
<feature type="transmembrane region" description="Helical" evidence="2">
    <location>
        <begin position="1349"/>
        <end position="1369"/>
    </location>
</feature>
<dbReference type="Pfam" id="PF02514">
    <property type="entry name" value="CobN-Mg_chel"/>
    <property type="match status" value="1"/>
</dbReference>
<keyword evidence="2" id="KW-0472">Membrane</keyword>
<dbReference type="CDD" id="cd10150">
    <property type="entry name" value="CobN_like"/>
    <property type="match status" value="1"/>
</dbReference>
<evidence type="ECO:0000313" key="5">
    <source>
        <dbReference type="EMBL" id="MDU0113475.1"/>
    </source>
</evidence>
<dbReference type="RefSeq" id="WP_315947089.1">
    <property type="nucleotide sequence ID" value="NZ_JAWCUA010000007.1"/>
</dbReference>
<dbReference type="InterPro" id="IPR003672">
    <property type="entry name" value="CobN/Mg_chltase"/>
</dbReference>
<evidence type="ECO:0000256" key="1">
    <source>
        <dbReference type="SAM" id="MobiDB-lite"/>
    </source>
</evidence>
<sequence length="1386" mass="157063">MLNIRLNKFVSLVTVALLFLNNQASAKTSETTADPATSTKILFISAAHSNRAKVTLLKDAAKTHEAKWSITHKSTRDLKDVKQVEQLFNQHQFIVLDGVSKNESEKSYQAYLGLIAKSDKVFFAPGWLFQQAAQKGINKEQQINLRDYWKNGGRVNLTNMLSYISVNVLDSGKSDLEFAKPIIFPEKGIYHPTLPNLIVDNLDDYFAWKKPAANQPKIALLFQRANIEIEQTTLIDETIKRFENKGVHVVPFFFKLSPGEKNYNELLYTGIDQTTPAVDLIINFRNIHWANQRKLEFEQFGVPVLQALTYYSGNKAAWEADEQGIDAGMMAFTLVLPESAGVTDPMVVAAMDRRTAKVEVIDYQLEHLVNKAFNLTQLKYKKNQDKKITVFVWGDQDVGASFMNIPTTLSAITNTLDSEGYAIPSQDDTFFSDKVKNILDPFYRDYQLDELLKNDLAELMPIAEYKRWYATLPKAITDKITEHWGQPEDNFMAVQREGTDWFVLPRIRNGNMLVMRQPPRSDNKEKESGIFHEGLVPINHFYLAAYFYARDYWKSDAIVHLGTHGSQEYLGGKERGLSMYDQGNLAVWDTPVVYPFIVDDVGEAMQTKRRGRATVISHMTPPFAAAGLHGDISVLHELMHQYKQLDEGGVKQKTAKQIEAKCIEANLCKDIAWDEAQIAADFEGFYDALHTHMESIATANQPLGLHTFGELAETRLLVSTLVQMLGVEFTNLASEFEHDEFVSEEHGSHDDHDEDDKDKHSHNFHETGTSEKDDVNDLLPEQELEQLAGYQTVYNYIVLPVIDAKEAQQPVEFDDLSDELKTFIETGKNMYASMTGIRELTSMSDFLSGKYIPVKTGGDPIRNPESLATGYNLYGFDPSKVPTKAAYEQGKELIQQMISDHVAKNGSYPDKMAFSLWSIETMRHYGVLEAQALYAMGVRPIWTETGRVVGSEIIPYSELGRPRVDVVLSATALYRDAFPNVMQRLAKAVEQVAQLKEDSNPIWRNSVRIKQELLDQGVSEDDAQYMSTVRVFSNKSGDYGSTVDTIAWDSGSWESDSVIADSYMNKMGYAFGADRSRWGQKLTNENGERVNLYGKQLSGTDIALFSRSSNLYGMLSSDDPFEYFGALSLAVRNLDGKSPNMVVSNLRNANNAKAEDAGIFLAKELRTRVFHPRWIKEMQKEGYSGAVAMSSRMDNFFGWQVVDPTLIRDDQWDEFFDVYVDDKLELGLDEWFEKTNPQALARMMQRMLEAERKEYWETSPERLKKLVETYSEFVEKYNLFVDNEKLKENVTELATGFGLTPPNFNAQAAQVEADANPAQDQSQGQTEQVTGQKLEQQKPTESDVLDNTVWYSIVGLLFIFFAGFVVEWFKVSRTESSEKPEVTELN</sequence>
<keyword evidence="2" id="KW-0812">Transmembrane</keyword>
<accession>A0ABU3R1B9</accession>
<reference evidence="5 6" key="1">
    <citation type="submission" date="2023-10" db="EMBL/GenBank/DDBJ databases">
        <title>Psychrosphaera aquimaarina strain SW33 isolated from seawater.</title>
        <authorList>
            <person name="Bayburt H."/>
            <person name="Kim J.M."/>
            <person name="Choi B.J."/>
            <person name="Jeon C.O."/>
        </authorList>
    </citation>
    <scope>NUCLEOTIDE SEQUENCE [LARGE SCALE GENOMIC DNA]</scope>
    <source>
        <strain evidence="5 6">KCTC 52743</strain>
    </source>
</reference>
<feature type="signal peptide" evidence="3">
    <location>
        <begin position="1"/>
        <end position="26"/>
    </location>
</feature>
<feature type="region of interest" description="Disordered" evidence="1">
    <location>
        <begin position="1311"/>
        <end position="1338"/>
    </location>
</feature>
<evidence type="ECO:0000256" key="2">
    <source>
        <dbReference type="SAM" id="Phobius"/>
    </source>
</evidence>
<feature type="compositionally biased region" description="Polar residues" evidence="1">
    <location>
        <begin position="1318"/>
        <end position="1334"/>
    </location>
</feature>
<comment type="caution">
    <text evidence="5">The sequence shown here is derived from an EMBL/GenBank/DDBJ whole genome shotgun (WGS) entry which is preliminary data.</text>
</comment>
<dbReference type="PANTHER" id="PTHR44119">
    <property type="entry name" value="MAGNESIUM-CHELATASE SUBUNIT CHLH, CHLOROPLASTIC"/>
    <property type="match status" value="1"/>
</dbReference>
<evidence type="ECO:0000313" key="6">
    <source>
        <dbReference type="Proteomes" id="UP001257914"/>
    </source>
</evidence>
<dbReference type="PANTHER" id="PTHR44119:SF4">
    <property type="entry name" value="AEROBIC COBALTOCHELATASE SUBUNIT COBN"/>
    <property type="match status" value="1"/>
</dbReference>
<dbReference type="EMBL" id="JAWCUA010000007">
    <property type="protein sequence ID" value="MDU0113475.1"/>
    <property type="molecule type" value="Genomic_DNA"/>
</dbReference>
<proteinExistence type="predicted"/>
<keyword evidence="2" id="KW-1133">Transmembrane helix</keyword>
<keyword evidence="3" id="KW-0732">Signal</keyword>
<feature type="region of interest" description="Disordered" evidence="1">
    <location>
        <begin position="741"/>
        <end position="777"/>
    </location>
</feature>
<evidence type="ECO:0000259" key="4">
    <source>
        <dbReference type="Pfam" id="PF02514"/>
    </source>
</evidence>
<feature type="domain" description="CobN/magnesium chelatase" evidence="4">
    <location>
        <begin position="147"/>
        <end position="1262"/>
    </location>
</feature>
<dbReference type="Proteomes" id="UP001257914">
    <property type="component" value="Unassembled WGS sequence"/>
</dbReference>
<keyword evidence="6" id="KW-1185">Reference proteome</keyword>